<dbReference type="Pfam" id="PF05222">
    <property type="entry name" value="AlaDh_PNT_N"/>
    <property type="match status" value="1"/>
</dbReference>
<feature type="domain" description="Alanine dehydrogenase/pyridine nucleotide transhydrogenase N-terminal" evidence="18">
    <location>
        <begin position="8"/>
        <end position="143"/>
    </location>
</feature>
<dbReference type="Gene3D" id="3.40.50.720">
    <property type="entry name" value="NAD(P)-binding Rossmann-like Domain"/>
    <property type="match status" value="1"/>
</dbReference>
<feature type="disulfide bond" evidence="16">
    <location>
        <begin position="200"/>
        <end position="244"/>
    </location>
</feature>
<dbReference type="InterPro" id="IPR036291">
    <property type="entry name" value="NAD(P)-bd_dom_sf"/>
</dbReference>
<comment type="caution">
    <text evidence="19">The sequence shown here is derived from an EMBL/GenBank/DDBJ whole genome shotgun (WGS) entry which is preliminary data.</text>
</comment>
<keyword evidence="8 13" id="KW-0520">NAD</keyword>
<evidence type="ECO:0000313" key="20">
    <source>
        <dbReference type="Proteomes" id="UP001150266"/>
    </source>
</evidence>
<dbReference type="SMART" id="SM01002">
    <property type="entry name" value="AlaDh_PNT_C"/>
    <property type="match status" value="1"/>
</dbReference>
<dbReference type="GO" id="GO:0019878">
    <property type="term" value="P:lysine biosynthetic process via aminoadipic acid"/>
    <property type="evidence" value="ECO:0007669"/>
    <property type="project" value="TreeGrafter"/>
</dbReference>
<dbReference type="GO" id="GO:0005737">
    <property type="term" value="C:cytoplasm"/>
    <property type="evidence" value="ECO:0007669"/>
    <property type="project" value="TreeGrafter"/>
</dbReference>
<evidence type="ECO:0000256" key="6">
    <source>
        <dbReference type="ARBA" id="ARBA00022605"/>
    </source>
</evidence>
<feature type="active site" description="Proton donor" evidence="14">
    <location>
        <position position="96"/>
    </location>
</feature>
<evidence type="ECO:0000256" key="14">
    <source>
        <dbReference type="PIRSR" id="PIRSR018250-1"/>
    </source>
</evidence>
<dbReference type="PANTHER" id="PTHR11133:SF23">
    <property type="entry name" value="SACCHAROPINE DEHYDROGENASE [NAD(+), L-LYSINE-FORMING]"/>
    <property type="match status" value="1"/>
</dbReference>
<evidence type="ECO:0000256" key="3">
    <source>
        <dbReference type="ARBA" id="ARBA00011245"/>
    </source>
</evidence>
<evidence type="ECO:0000256" key="11">
    <source>
        <dbReference type="ARBA" id="ARBA00033228"/>
    </source>
</evidence>
<evidence type="ECO:0000256" key="16">
    <source>
        <dbReference type="PIRSR" id="PIRSR018250-4"/>
    </source>
</evidence>
<comment type="pathway">
    <text evidence="1 13">Amino-acid biosynthesis; L-lysine biosynthesis via AAA pathway; L-lysine from L-alpha-aminoadipate (fungal route): step 3/3.</text>
</comment>
<feature type="binding site" evidence="15">
    <location>
        <position position="131"/>
    </location>
    <ligand>
        <name>NAD(+)</name>
        <dbReference type="ChEBI" id="CHEBI:57540"/>
    </ligand>
</feature>
<protein>
    <recommendedName>
        <fullName evidence="5 13">Saccharopine dehydrogenase [NAD(+), L-lysine-forming]</fullName>
        <shortName evidence="13">SDH</shortName>
        <ecNumber evidence="4 13">1.5.1.7</ecNumber>
    </recommendedName>
    <alternativeName>
        <fullName evidence="11 13">Lysine--2-oxoglutarate reductase</fullName>
    </alternativeName>
</protein>
<dbReference type="AlphaFoldDB" id="A0A9W9DLF6"/>
<evidence type="ECO:0000256" key="1">
    <source>
        <dbReference type="ARBA" id="ARBA00004884"/>
    </source>
</evidence>
<evidence type="ECO:0000259" key="18">
    <source>
        <dbReference type="SMART" id="SM01003"/>
    </source>
</evidence>
<evidence type="ECO:0000256" key="12">
    <source>
        <dbReference type="ARBA" id="ARBA00047860"/>
    </source>
</evidence>
<evidence type="ECO:0000313" key="19">
    <source>
        <dbReference type="EMBL" id="KAJ4474510.1"/>
    </source>
</evidence>
<feature type="active site" description="Proton acceptor" evidence="14">
    <location>
        <position position="78"/>
    </location>
</feature>
<evidence type="ECO:0000256" key="10">
    <source>
        <dbReference type="ARBA" id="ARBA00023157"/>
    </source>
</evidence>
<dbReference type="PIRSF" id="PIRSF018250">
    <property type="entry name" value="Saccharopine_DH_Lys"/>
    <property type="match status" value="1"/>
</dbReference>
<evidence type="ECO:0000259" key="17">
    <source>
        <dbReference type="SMART" id="SM01002"/>
    </source>
</evidence>
<name>A0A9W9DLF6_9AGAR</name>
<keyword evidence="6 13" id="KW-0028">Amino-acid biosynthesis</keyword>
<keyword evidence="10" id="KW-1015">Disulfide bond</keyword>
<evidence type="ECO:0000256" key="4">
    <source>
        <dbReference type="ARBA" id="ARBA00012847"/>
    </source>
</evidence>
<reference evidence="19" key="1">
    <citation type="submission" date="2022-08" db="EMBL/GenBank/DDBJ databases">
        <title>A Global Phylogenomic Analysis of the Shiitake Genus Lentinula.</title>
        <authorList>
            <consortium name="DOE Joint Genome Institute"/>
            <person name="Sierra-Patev S."/>
            <person name="Min B."/>
            <person name="Naranjo-Ortiz M."/>
            <person name="Looney B."/>
            <person name="Konkel Z."/>
            <person name="Slot J.C."/>
            <person name="Sakamoto Y."/>
            <person name="Steenwyk J.L."/>
            <person name="Rokas A."/>
            <person name="Carro J."/>
            <person name="Camarero S."/>
            <person name="Ferreira P."/>
            <person name="Molpeceres G."/>
            <person name="Ruiz-Duenas F.J."/>
            <person name="Serrano A."/>
            <person name="Henrissat B."/>
            <person name="Drula E."/>
            <person name="Hughes K.W."/>
            <person name="Mata J.L."/>
            <person name="Ishikawa N.K."/>
            <person name="Vargas-Isla R."/>
            <person name="Ushijima S."/>
            <person name="Smith C.A."/>
            <person name="Ahrendt S."/>
            <person name="Andreopoulos W."/>
            <person name="He G."/>
            <person name="Labutti K."/>
            <person name="Lipzen A."/>
            <person name="Ng V."/>
            <person name="Riley R."/>
            <person name="Sandor L."/>
            <person name="Barry K."/>
            <person name="Martinez A.T."/>
            <person name="Xiao Y."/>
            <person name="Gibbons J.G."/>
            <person name="Terashima K."/>
            <person name="Grigoriev I.V."/>
            <person name="Hibbett D.S."/>
        </authorList>
    </citation>
    <scope>NUCLEOTIDE SEQUENCE</scope>
    <source>
        <strain evidence="19">JLM2183</strain>
    </source>
</reference>
<evidence type="ECO:0000256" key="8">
    <source>
        <dbReference type="ARBA" id="ARBA00023027"/>
    </source>
</evidence>
<proteinExistence type="inferred from homology"/>
<comment type="similarity">
    <text evidence="2 13">Belongs to the AlaDH/PNT family.</text>
</comment>
<feature type="binding site" evidence="15">
    <location>
        <position position="246"/>
    </location>
    <ligand>
        <name>NAD(+)</name>
        <dbReference type="ChEBI" id="CHEBI:57540"/>
    </ligand>
</feature>
<dbReference type="SUPFAM" id="SSF51735">
    <property type="entry name" value="NAD(P)-binding Rossmann-fold domains"/>
    <property type="match status" value="1"/>
</dbReference>
<comment type="subunit">
    <text evidence="3">Monomer.</text>
</comment>
<dbReference type="InterPro" id="IPR007698">
    <property type="entry name" value="AlaDH/PNT_NAD(H)-bd"/>
</dbReference>
<dbReference type="EMBL" id="JAOTPV010000016">
    <property type="protein sequence ID" value="KAJ4474510.1"/>
    <property type="molecule type" value="Genomic_DNA"/>
</dbReference>
<dbReference type="SUPFAM" id="SSF52283">
    <property type="entry name" value="Formate/glycerate dehydrogenase catalytic domain-like"/>
    <property type="match status" value="1"/>
</dbReference>
<evidence type="ECO:0000256" key="2">
    <source>
        <dbReference type="ARBA" id="ARBA00005689"/>
    </source>
</evidence>
<dbReference type="GO" id="GO:0004754">
    <property type="term" value="F:saccharopine dehydrogenase (NAD+, L-lysine-forming) activity"/>
    <property type="evidence" value="ECO:0007669"/>
    <property type="project" value="UniProtKB-EC"/>
</dbReference>
<dbReference type="InterPro" id="IPR027281">
    <property type="entry name" value="Lys1"/>
</dbReference>
<dbReference type="OrthoDB" id="265306at2759"/>
<dbReference type="Proteomes" id="UP001150266">
    <property type="component" value="Unassembled WGS sequence"/>
</dbReference>
<evidence type="ECO:0000256" key="7">
    <source>
        <dbReference type="ARBA" id="ARBA00023002"/>
    </source>
</evidence>
<dbReference type="SMART" id="SM01003">
    <property type="entry name" value="AlaDh_PNT_N"/>
    <property type="match status" value="1"/>
</dbReference>
<comment type="catalytic activity">
    <reaction evidence="12 13">
        <text>L-saccharopine + NAD(+) + H2O = L-lysine + 2-oxoglutarate + NADH + H(+)</text>
        <dbReference type="Rhea" id="RHEA:12440"/>
        <dbReference type="ChEBI" id="CHEBI:15377"/>
        <dbReference type="ChEBI" id="CHEBI:15378"/>
        <dbReference type="ChEBI" id="CHEBI:16810"/>
        <dbReference type="ChEBI" id="CHEBI:32551"/>
        <dbReference type="ChEBI" id="CHEBI:57540"/>
        <dbReference type="ChEBI" id="CHEBI:57945"/>
        <dbReference type="ChEBI" id="CHEBI:57951"/>
        <dbReference type="EC" id="1.5.1.7"/>
    </reaction>
</comment>
<gene>
    <name evidence="19" type="ORF">J3R30DRAFT_687503</name>
</gene>
<dbReference type="EC" id="1.5.1.7" evidence="4 13"/>
<keyword evidence="20" id="KW-1185">Reference proteome</keyword>
<keyword evidence="7 13" id="KW-0560">Oxidoreductase</keyword>
<dbReference type="PANTHER" id="PTHR11133">
    <property type="entry name" value="SACCHAROPINE DEHYDROGENASE"/>
    <property type="match status" value="1"/>
</dbReference>
<feature type="binding site" evidence="15">
    <location>
        <position position="222"/>
    </location>
    <ligand>
        <name>NAD(+)</name>
        <dbReference type="ChEBI" id="CHEBI:57540"/>
    </ligand>
</feature>
<feature type="binding site" evidence="15">
    <location>
        <position position="275"/>
    </location>
    <ligand>
        <name>NAD(+)</name>
        <dbReference type="ChEBI" id="CHEBI:57540"/>
    </ligand>
</feature>
<accession>A0A9W9DLF6</accession>
<evidence type="ECO:0000256" key="15">
    <source>
        <dbReference type="PIRSR" id="PIRSR018250-3"/>
    </source>
</evidence>
<dbReference type="CDD" id="cd12188">
    <property type="entry name" value="SDH"/>
    <property type="match status" value="1"/>
</dbReference>
<feature type="domain" description="Alanine dehydrogenase/pyridine nucleotide transhydrogenase NAD(H)-binding" evidence="17">
    <location>
        <begin position="174"/>
        <end position="315"/>
    </location>
</feature>
<dbReference type="FunFam" id="3.40.50.720:FF:000217">
    <property type="entry name" value="Saccharopine dehydrogenase [NAD(+), L-lysine-forming]"/>
    <property type="match status" value="1"/>
</dbReference>
<feature type="binding site" evidence="15">
    <location>
        <begin position="198"/>
        <end position="199"/>
    </location>
    <ligand>
        <name>NAD(+)</name>
        <dbReference type="ChEBI" id="CHEBI:57540"/>
    </ligand>
</feature>
<dbReference type="InterPro" id="IPR007886">
    <property type="entry name" value="AlaDH/PNT_N"/>
</dbReference>
<feature type="binding site" evidence="15">
    <location>
        <position position="226"/>
    </location>
    <ligand>
        <name>NAD(+)</name>
        <dbReference type="ChEBI" id="CHEBI:57540"/>
    </ligand>
</feature>
<keyword evidence="9 13" id="KW-0457">Lysine biosynthesis</keyword>
<evidence type="ECO:0000256" key="13">
    <source>
        <dbReference type="PIRNR" id="PIRNR018250"/>
    </source>
</evidence>
<dbReference type="InterPro" id="IPR051168">
    <property type="entry name" value="AASS"/>
</dbReference>
<organism evidence="19 20">
    <name type="scientific">Lentinula aciculospora</name>
    <dbReference type="NCBI Taxonomy" id="153920"/>
    <lineage>
        <taxon>Eukaryota</taxon>
        <taxon>Fungi</taxon>
        <taxon>Dikarya</taxon>
        <taxon>Basidiomycota</taxon>
        <taxon>Agaricomycotina</taxon>
        <taxon>Agaricomycetes</taxon>
        <taxon>Agaricomycetidae</taxon>
        <taxon>Agaricales</taxon>
        <taxon>Marasmiineae</taxon>
        <taxon>Omphalotaceae</taxon>
        <taxon>Lentinula</taxon>
    </lineage>
</organism>
<evidence type="ECO:0000256" key="5">
    <source>
        <dbReference type="ARBA" id="ARBA00021221"/>
    </source>
</evidence>
<sequence>MTQKPAFWLRCESKEFEQRAALTPNTAKDLIESGFDVYVEKDEQRIFKDFEYEVQGCTLVPHNSWPSAPLTVPIIGLKDLPVSSKPLRHTHIYFGHCYKGQPGWNSLLQRFHHGGGTLYDLEFVQDAQTGRRVAAFGFHAGFTGAAIGALAYASHQKAEALGKLEPYDNEEQMIEEVRRALPSGSGQRMKVLVIGALGRCGSGAVSLFKKIGVYEENIIKWDMAETVEGGPFQEILDVDVFVNCIYLREKIPPFLTKNLVQAAGEGRRLNVVVDVSCDTTNAFNPLPIYSINTTFTKPTTTVDIGPGFPPLYVVSIDHTPSLLPRESSEQFSQNLLPVLKQFPERSTAKTWMEAEELFKEKVAKALI</sequence>
<evidence type="ECO:0000256" key="9">
    <source>
        <dbReference type="ARBA" id="ARBA00023154"/>
    </source>
</evidence>